<accession>A0AC60A519</accession>
<protein>
    <submittedName>
        <fullName evidence="1">Uncharacterized protein</fullName>
    </submittedName>
</protein>
<name>A0AC60A519_RANTA</name>
<sequence length="90" mass="9583">MSYGSCVISQEADDWDIQNPGPFHPQTQLTLLPAHCVLAAHSLSSLLPQCVTITGLPGGALRARRALNLSMQAQRPSGSVCKVTKGLKDQ</sequence>
<dbReference type="EMBL" id="OX596090">
    <property type="protein sequence ID" value="CAN0543372.1"/>
    <property type="molecule type" value="Genomic_DNA"/>
</dbReference>
<evidence type="ECO:0000313" key="1">
    <source>
        <dbReference type="EMBL" id="CAN0543372.1"/>
    </source>
</evidence>
<evidence type="ECO:0000313" key="2">
    <source>
        <dbReference type="Proteomes" id="UP001162501"/>
    </source>
</evidence>
<reference evidence="1" key="2">
    <citation type="submission" date="2025-03" db="EMBL/GenBank/DDBJ databases">
        <authorList>
            <consortium name="ELIXIR-Norway"/>
            <consortium name="Elixir Norway"/>
        </authorList>
    </citation>
    <scope>NUCLEOTIDE SEQUENCE</scope>
</reference>
<organism evidence="1 2">
    <name type="scientific">Rangifer tarandus platyrhynchus</name>
    <name type="common">Svalbard reindeer</name>
    <dbReference type="NCBI Taxonomy" id="3082113"/>
    <lineage>
        <taxon>Eukaryota</taxon>
        <taxon>Metazoa</taxon>
        <taxon>Chordata</taxon>
        <taxon>Craniata</taxon>
        <taxon>Vertebrata</taxon>
        <taxon>Euteleostomi</taxon>
        <taxon>Mammalia</taxon>
        <taxon>Eutheria</taxon>
        <taxon>Laurasiatheria</taxon>
        <taxon>Artiodactyla</taxon>
        <taxon>Ruminantia</taxon>
        <taxon>Pecora</taxon>
        <taxon>Cervidae</taxon>
        <taxon>Odocoileinae</taxon>
        <taxon>Rangifer</taxon>
    </lineage>
</organism>
<proteinExistence type="predicted"/>
<dbReference type="Proteomes" id="UP001162501">
    <property type="component" value="Chromosome 6"/>
</dbReference>
<gene>
    <name evidence="1" type="ORF">MRATA1EN22A_LOCUS25665</name>
</gene>
<reference evidence="1" key="1">
    <citation type="submission" date="2023-05" db="EMBL/GenBank/DDBJ databases">
        <authorList>
            <consortium name="ELIXIR-Norway"/>
        </authorList>
    </citation>
    <scope>NUCLEOTIDE SEQUENCE</scope>
</reference>